<reference evidence="1" key="1">
    <citation type="submission" date="2019-05" db="EMBL/GenBank/DDBJ databases">
        <title>Annotation for the trematode Paragonimus heterotremus.</title>
        <authorList>
            <person name="Choi Y.-J."/>
        </authorList>
    </citation>
    <scope>NUCLEOTIDE SEQUENCE</scope>
    <source>
        <strain evidence="1">LC</strain>
    </source>
</reference>
<comment type="caution">
    <text evidence="1">The sequence shown here is derived from an EMBL/GenBank/DDBJ whole genome shotgun (WGS) entry which is preliminary data.</text>
</comment>
<organism evidence="1 2">
    <name type="scientific">Paragonimus heterotremus</name>
    <dbReference type="NCBI Taxonomy" id="100268"/>
    <lineage>
        <taxon>Eukaryota</taxon>
        <taxon>Metazoa</taxon>
        <taxon>Spiralia</taxon>
        <taxon>Lophotrochozoa</taxon>
        <taxon>Platyhelminthes</taxon>
        <taxon>Trematoda</taxon>
        <taxon>Digenea</taxon>
        <taxon>Plagiorchiida</taxon>
        <taxon>Troglotremata</taxon>
        <taxon>Troglotrematidae</taxon>
        <taxon>Paragonimus</taxon>
    </lineage>
</organism>
<evidence type="ECO:0000313" key="1">
    <source>
        <dbReference type="EMBL" id="KAF5398795.1"/>
    </source>
</evidence>
<name>A0A8J4SX26_9TREM</name>
<dbReference type="AlphaFoldDB" id="A0A8J4SX26"/>
<keyword evidence="2" id="KW-1185">Reference proteome</keyword>
<evidence type="ECO:0000313" key="2">
    <source>
        <dbReference type="Proteomes" id="UP000748531"/>
    </source>
</evidence>
<gene>
    <name evidence="1" type="ORF">PHET_07181</name>
</gene>
<dbReference type="EMBL" id="LUCH01004633">
    <property type="protein sequence ID" value="KAF5398795.1"/>
    <property type="molecule type" value="Genomic_DNA"/>
</dbReference>
<accession>A0A8J4SX26</accession>
<dbReference type="Proteomes" id="UP000748531">
    <property type="component" value="Unassembled WGS sequence"/>
</dbReference>
<dbReference type="OrthoDB" id="6256026at2759"/>
<sequence>MYGTHAEQHTNQTQTINMHRIVCATAMAKIYKNAQNDSLRQCVMRLTKCTTSTEVERKTENQLKKLWQVSQYDANHKKRTSSKCKESLIIEAPQKKRIKSAAAFDALFYSSFSDEMDE</sequence>
<protein>
    <submittedName>
        <fullName evidence="1">Uncharacterized protein</fullName>
    </submittedName>
</protein>
<proteinExistence type="predicted"/>